<feature type="domain" description="MOSC" evidence="1">
    <location>
        <begin position="35"/>
        <end position="164"/>
    </location>
</feature>
<name>A0ABT8TGR6_9GAMM</name>
<dbReference type="InterPro" id="IPR011037">
    <property type="entry name" value="Pyrv_Knase-like_insert_dom_sf"/>
</dbReference>
<keyword evidence="3" id="KW-1185">Reference proteome</keyword>
<dbReference type="InterPro" id="IPR005302">
    <property type="entry name" value="MoCF_Sase_C"/>
</dbReference>
<dbReference type="PANTHER" id="PTHR36930">
    <property type="entry name" value="METAL-SULFUR CLUSTER BIOSYNTHESIS PROTEINS YUAD-RELATED"/>
    <property type="match status" value="1"/>
</dbReference>
<dbReference type="Pfam" id="PF03473">
    <property type="entry name" value="MOSC"/>
    <property type="match status" value="1"/>
</dbReference>
<dbReference type="RefSeq" id="WP_302714054.1">
    <property type="nucleotide sequence ID" value="NZ_JAULRT010000060.1"/>
</dbReference>
<organism evidence="2 3">
    <name type="scientific">Gilvimarinus algae</name>
    <dbReference type="NCBI Taxonomy" id="3058037"/>
    <lineage>
        <taxon>Bacteria</taxon>
        <taxon>Pseudomonadati</taxon>
        <taxon>Pseudomonadota</taxon>
        <taxon>Gammaproteobacteria</taxon>
        <taxon>Cellvibrionales</taxon>
        <taxon>Cellvibrionaceae</taxon>
        <taxon>Gilvimarinus</taxon>
    </lineage>
</organism>
<dbReference type="InterPro" id="IPR052716">
    <property type="entry name" value="MOSC_domain"/>
</dbReference>
<gene>
    <name evidence="2" type="ORF">QWI16_13975</name>
</gene>
<protein>
    <submittedName>
        <fullName evidence="2">MOSC domain-containing protein</fullName>
    </submittedName>
</protein>
<dbReference type="Gene3D" id="2.40.33.20">
    <property type="entry name" value="PK beta-barrel domain-like"/>
    <property type="match status" value="1"/>
</dbReference>
<sequence>MINSQARLLDRLCDGMKPGQLEWIGLRSEHRGQIDVVEQADAIAGFGLAGDHRSRKTPGSGRQVTLISREFIQQVCLHTGHRHIDPVLLRRNLMISGMNMNLLRYQRLQIGEVILEPAALCHPCSRMNQALGPGGAAAMYGYGGLCARIVQGGTLSVGDAVVRLAPEPKPEGQRQNSLPGL</sequence>
<evidence type="ECO:0000313" key="2">
    <source>
        <dbReference type="EMBL" id="MDO3383285.1"/>
    </source>
</evidence>
<comment type="caution">
    <text evidence="2">The sequence shown here is derived from an EMBL/GenBank/DDBJ whole genome shotgun (WGS) entry which is preliminary data.</text>
</comment>
<proteinExistence type="predicted"/>
<dbReference type="SUPFAM" id="SSF50800">
    <property type="entry name" value="PK beta-barrel domain-like"/>
    <property type="match status" value="1"/>
</dbReference>
<dbReference type="PANTHER" id="PTHR36930:SF1">
    <property type="entry name" value="MOSC DOMAIN-CONTAINING PROTEIN"/>
    <property type="match status" value="1"/>
</dbReference>
<evidence type="ECO:0000259" key="1">
    <source>
        <dbReference type="PROSITE" id="PS51340"/>
    </source>
</evidence>
<dbReference type="EMBL" id="JAULRT010000060">
    <property type="protein sequence ID" value="MDO3383285.1"/>
    <property type="molecule type" value="Genomic_DNA"/>
</dbReference>
<reference evidence="2" key="1">
    <citation type="submission" date="2023-07" db="EMBL/GenBank/DDBJ databases">
        <title>Gilvimarinus algae sp. nov., isolated from the surface of Kelp.</title>
        <authorList>
            <person name="Sun Y.Y."/>
            <person name="Gong Y."/>
            <person name="Du Z.J."/>
        </authorList>
    </citation>
    <scope>NUCLEOTIDE SEQUENCE</scope>
    <source>
        <strain evidence="2">SDUM040014</strain>
    </source>
</reference>
<dbReference type="Proteomes" id="UP001168380">
    <property type="component" value="Unassembled WGS sequence"/>
</dbReference>
<evidence type="ECO:0000313" key="3">
    <source>
        <dbReference type="Proteomes" id="UP001168380"/>
    </source>
</evidence>
<dbReference type="PROSITE" id="PS51340">
    <property type="entry name" value="MOSC"/>
    <property type="match status" value="1"/>
</dbReference>
<accession>A0ABT8TGR6</accession>